<evidence type="ECO:0000256" key="2">
    <source>
        <dbReference type="SAM" id="MobiDB-lite"/>
    </source>
</evidence>
<name>A0ABQ8FNE7_9FUNG</name>
<dbReference type="EMBL" id="JAFCIX010000015">
    <property type="protein sequence ID" value="KAH6601298.1"/>
    <property type="molecule type" value="Genomic_DNA"/>
</dbReference>
<evidence type="ECO:0000313" key="5">
    <source>
        <dbReference type="Proteomes" id="UP001648503"/>
    </source>
</evidence>
<feature type="region of interest" description="Disordered" evidence="2">
    <location>
        <begin position="183"/>
        <end position="204"/>
    </location>
</feature>
<feature type="compositionally biased region" description="Low complexity" evidence="2">
    <location>
        <begin position="322"/>
        <end position="335"/>
    </location>
</feature>
<feature type="region of interest" description="Disordered" evidence="2">
    <location>
        <begin position="900"/>
        <end position="937"/>
    </location>
</feature>
<feature type="region of interest" description="Disordered" evidence="2">
    <location>
        <begin position="430"/>
        <end position="452"/>
    </location>
</feature>
<dbReference type="PANTHER" id="PTHR13677:SF0">
    <property type="entry name" value="LD41638P"/>
    <property type="match status" value="1"/>
</dbReference>
<comment type="similarity">
    <text evidence="1">Belongs to the DENND6 family.</text>
</comment>
<evidence type="ECO:0000259" key="3">
    <source>
        <dbReference type="PROSITE" id="PS50211"/>
    </source>
</evidence>
<feature type="region of interest" description="Disordered" evidence="2">
    <location>
        <begin position="77"/>
        <end position="143"/>
    </location>
</feature>
<dbReference type="InterPro" id="IPR037516">
    <property type="entry name" value="Tripartite_DENN"/>
</dbReference>
<keyword evidence="5" id="KW-1185">Reference proteome</keyword>
<dbReference type="Proteomes" id="UP001648503">
    <property type="component" value="Unassembled WGS sequence"/>
</dbReference>
<evidence type="ECO:0000313" key="4">
    <source>
        <dbReference type="EMBL" id="KAH6601298.1"/>
    </source>
</evidence>
<protein>
    <recommendedName>
        <fullName evidence="3">UDENN domain-containing protein</fullName>
    </recommendedName>
</protein>
<feature type="domain" description="UDENN" evidence="3">
    <location>
        <begin position="243"/>
        <end position="825"/>
    </location>
</feature>
<feature type="compositionally biased region" description="Low complexity" evidence="2">
    <location>
        <begin position="438"/>
        <end position="451"/>
    </location>
</feature>
<proteinExistence type="inferred from homology"/>
<evidence type="ECO:0000256" key="1">
    <source>
        <dbReference type="ARBA" id="ARBA00007159"/>
    </source>
</evidence>
<feature type="compositionally biased region" description="Basic and acidic residues" evidence="2">
    <location>
        <begin position="82"/>
        <end position="92"/>
    </location>
</feature>
<dbReference type="PANTHER" id="PTHR13677">
    <property type="entry name" value="LD41638P"/>
    <property type="match status" value="1"/>
</dbReference>
<sequence>MSHDGNRRTSFPTVNSTDHRTSEYTSELGIPLYVDPTTALDVQLPSAAVQNKRYDAPVQLDIGQSLAKSVAPLQIPSSTEDLLPKKDLDRPQNRPVSSIHSIPSDLLSHDRVISSGSDSHPPINTPHAQCHSQHAHPSSQIPSLINDEYDIGSAATPVASAQHQIQAPTRKLPHITPVDTSCAPKVVNKDGSGTDASSALTDMPLPDTEVTSPVLITLLSPTKEPINDALLRLDLGAFWQWVLCFCIVNFDLEIGQALEMVYPPIEFTENEKRTIACSAFPDSNSSEHLGDSCFTFRMRNSDFCNRLYVKRQIPNLPLGSQLPVSGSSSTSSLPTMLATHSQQADPLVTPSADSQQSTQHTVGLPVDTDGYTYGYVLFRQQADSEVRRGFLQKSLVLLSPYPWPGLFLHIVSLLGPELMSSLVADRRSNAQTHDSENLESSSEFESTASTTGILTPTTRSAVTPAFQGMAMLEAACFNIAAWPPPPSSLSPERSYCSIVLQIPFLGGAQRFSFPPTARFPQLHELPRPGMPQVITAGTIDSQPMLCTPGHFSQLFERSVDSLWMCWELMVLAEPIMVMGDTPKACSKMVWTLVELIKPIPFGGDFRPYFTIQDADFKRLTNRTMPPPQGTVLGVTNRMFQNALEFWPHTIRVARPQPVTPIKPFGGASLSNMNNRGTGSTNKRRLDASIESMTVKHRPFLSKDKRLLKELIDATSNGQSTEALDNIIRRHFMELTDRFLQPLSRYFESMIVGNPSHMSLSCLRSRPDIKPFQQDTFLRQIEQSIPILPVTAKRPIPELYRQFLKSPNFATWLQHRTAEVGREWQHQYFNVLCFSDIASWAKERLNAHADVECIDLLLRLRNEVKKYAPFFVVEDDRVNYAHLARASSNSVASAAVALSAPMPSDNKDTRRPNSTGVVLSHAASSGPLLNRPEQHERPVKNYDPNFGIDITSLHVSASASSYHTDRRGMRAGATAGKSASDISRPRTPPPHQTYGHGPLSNSQTTVKTSGVPHTRHQSDQTHLNGRVGINSLGNPYSHNTLNSNASNVATETASAMGRDNRLFSSFSGGATTRPPTHKTANIDLLGVAPNPPLASIRTMSSPIYSTVESGRYFSPVMSVESCSAALGGCIPSPEHYARMHKQLDILLNTLPSDLCVSFFPVSDASN</sequence>
<dbReference type="PROSITE" id="PS50211">
    <property type="entry name" value="DENN"/>
    <property type="match status" value="1"/>
</dbReference>
<gene>
    <name evidence="4" type="ORF">BASA50_001691</name>
</gene>
<dbReference type="InterPro" id="IPR024224">
    <property type="entry name" value="DENND6"/>
</dbReference>
<feature type="compositionally biased region" description="Polar residues" evidence="2">
    <location>
        <begin position="998"/>
        <end position="1007"/>
    </location>
</feature>
<feature type="compositionally biased region" description="Polar residues" evidence="2">
    <location>
        <begin position="351"/>
        <end position="361"/>
    </location>
</feature>
<organism evidence="4 5">
    <name type="scientific">Batrachochytrium salamandrivorans</name>
    <dbReference type="NCBI Taxonomy" id="1357716"/>
    <lineage>
        <taxon>Eukaryota</taxon>
        <taxon>Fungi</taxon>
        <taxon>Fungi incertae sedis</taxon>
        <taxon>Chytridiomycota</taxon>
        <taxon>Chytridiomycota incertae sedis</taxon>
        <taxon>Chytridiomycetes</taxon>
        <taxon>Rhizophydiales</taxon>
        <taxon>Rhizophydiales incertae sedis</taxon>
        <taxon>Batrachochytrium</taxon>
    </lineage>
</organism>
<accession>A0ABQ8FNE7</accession>
<feature type="region of interest" description="Disordered" evidence="2">
    <location>
        <begin position="1"/>
        <end position="23"/>
    </location>
</feature>
<reference evidence="4 5" key="1">
    <citation type="submission" date="2021-02" db="EMBL/GenBank/DDBJ databases">
        <title>Variation within the Batrachochytrium salamandrivorans European outbreak.</title>
        <authorList>
            <person name="Kelly M."/>
            <person name="Pasmans F."/>
            <person name="Shea T.P."/>
            <person name="Munoz J.F."/>
            <person name="Carranza S."/>
            <person name="Cuomo C.A."/>
            <person name="Martel A."/>
        </authorList>
    </citation>
    <scope>NUCLEOTIDE SEQUENCE [LARGE SCALE GENOMIC DNA]</scope>
    <source>
        <strain evidence="4 5">AMFP18/2</strain>
    </source>
</reference>
<feature type="compositionally biased region" description="Polar residues" evidence="2">
    <location>
        <begin position="126"/>
        <end position="143"/>
    </location>
</feature>
<comment type="caution">
    <text evidence="4">The sequence shown here is derived from an EMBL/GenBank/DDBJ whole genome shotgun (WGS) entry which is preliminary data.</text>
</comment>
<feature type="region of interest" description="Disordered" evidence="2">
    <location>
        <begin position="322"/>
        <end position="365"/>
    </location>
</feature>
<feature type="region of interest" description="Disordered" evidence="2">
    <location>
        <begin position="958"/>
        <end position="1020"/>
    </location>
</feature>